<dbReference type="InterPro" id="IPR030395">
    <property type="entry name" value="GP_PDE_dom"/>
</dbReference>
<dbReference type="GeneID" id="7171605"/>
<reference evidence="2 3" key="1">
    <citation type="journal article" date="2009" name="J. Bacteriol.">
        <title>Complete genome sequence of the anaerobic, protein-degrading hyperthermophilic crenarchaeon Desulfurococcus kamchatkensis.</title>
        <authorList>
            <person name="Ravin N.V."/>
            <person name="Mardanov A.V."/>
            <person name="Beletsky A.V."/>
            <person name="Kublanov I.V."/>
            <person name="Kolganova T.V."/>
            <person name="Lebedinsky A.V."/>
            <person name="Chernyh N.A."/>
            <person name="Bonch-Osmolovskaya E.A."/>
            <person name="Skryabin K.G."/>
        </authorList>
    </citation>
    <scope>NUCLEOTIDE SEQUENCE [LARGE SCALE GENOMIC DNA]</scope>
    <source>
        <strain evidence="3">DSM 18924 / JCM 16383 / VKM B-2413 / 1221n</strain>
    </source>
</reference>
<evidence type="ECO:0000313" key="2">
    <source>
        <dbReference type="EMBL" id="ACL11204.1"/>
    </source>
</evidence>
<dbReference type="PANTHER" id="PTHR46211:SF14">
    <property type="entry name" value="GLYCEROPHOSPHODIESTER PHOSPHODIESTERASE"/>
    <property type="match status" value="1"/>
</dbReference>
<dbReference type="RefSeq" id="WP_012608545.1">
    <property type="nucleotide sequence ID" value="NC_011766.1"/>
</dbReference>
<dbReference type="STRING" id="490899.DKAM_0878"/>
<dbReference type="SUPFAM" id="SSF51695">
    <property type="entry name" value="PLC-like phosphodiesterases"/>
    <property type="match status" value="1"/>
</dbReference>
<dbReference type="GO" id="GO:0006629">
    <property type="term" value="P:lipid metabolic process"/>
    <property type="evidence" value="ECO:0007669"/>
    <property type="project" value="InterPro"/>
</dbReference>
<sequence length="244" mass="27832">MALKHVIIGHRGFPAKYPENTIAGFLGAILHGAHGVELDVWLTQDEVPVVIHDRSTRRVAGVELDVKNATIEEIRRLHLGMGQGIPTLEDVYRAVPEGYRLYVEVKDIDAVHKVYEATVKHKRVSDVVFLSFIRDVLVEFRKLDPGLRLALNVASLEEAREALKLHRNIKLYSVNLPVVAPLVIGFNVFREYVREARELGLRVVVWDTEEYKYDYSLYGEIASLIDEAIVNDPVRIRNYLEIKP</sequence>
<name>B8D523_DESA1</name>
<protein>
    <submittedName>
        <fullName evidence="2">Glycerophosphoryl diester phosphodiesterase</fullName>
    </submittedName>
</protein>
<dbReference type="eggNOG" id="arCOG00701">
    <property type="taxonomic scope" value="Archaea"/>
</dbReference>
<dbReference type="KEGG" id="dka:DKAM_0878"/>
<feature type="domain" description="GP-PDE" evidence="1">
    <location>
        <begin position="5"/>
        <end position="240"/>
    </location>
</feature>
<proteinExistence type="predicted"/>
<dbReference type="PROSITE" id="PS50007">
    <property type="entry name" value="PIPLC_X_DOMAIN"/>
    <property type="match status" value="1"/>
</dbReference>
<dbReference type="PROSITE" id="PS51704">
    <property type="entry name" value="GP_PDE"/>
    <property type="match status" value="1"/>
</dbReference>
<dbReference type="Gene3D" id="3.20.20.190">
    <property type="entry name" value="Phosphatidylinositol (PI) phosphodiesterase"/>
    <property type="match status" value="1"/>
</dbReference>
<accession>B8D523</accession>
<dbReference type="HOGENOM" id="CLU_030006_3_3_2"/>
<dbReference type="CDD" id="cd08568">
    <property type="entry name" value="GDPD_TmGDE_like"/>
    <property type="match status" value="1"/>
</dbReference>
<dbReference type="Proteomes" id="UP000006903">
    <property type="component" value="Chromosome"/>
</dbReference>
<gene>
    <name evidence="2" type="ordered locus">DKAM_0878</name>
</gene>
<organism evidence="2 3">
    <name type="scientific">Desulfurococcus amylolyticus (strain DSM 18924 / JCM 16383 / VKM B-2413 / 1221n)</name>
    <name type="common">Desulfurococcus kamchatkensis</name>
    <dbReference type="NCBI Taxonomy" id="490899"/>
    <lineage>
        <taxon>Archaea</taxon>
        <taxon>Thermoproteota</taxon>
        <taxon>Thermoprotei</taxon>
        <taxon>Desulfurococcales</taxon>
        <taxon>Desulfurococcaceae</taxon>
        <taxon>Desulfurococcus</taxon>
    </lineage>
</organism>
<dbReference type="Pfam" id="PF03009">
    <property type="entry name" value="GDPD"/>
    <property type="match status" value="1"/>
</dbReference>
<evidence type="ECO:0000259" key="1">
    <source>
        <dbReference type="PROSITE" id="PS51704"/>
    </source>
</evidence>
<dbReference type="PANTHER" id="PTHR46211">
    <property type="entry name" value="GLYCEROPHOSPHORYL DIESTER PHOSPHODIESTERASE"/>
    <property type="match status" value="1"/>
</dbReference>
<dbReference type="InterPro" id="IPR017946">
    <property type="entry name" value="PLC-like_Pdiesterase_TIM-brl"/>
</dbReference>
<dbReference type="AlphaFoldDB" id="B8D523"/>
<dbReference type="EMBL" id="CP001140">
    <property type="protein sequence ID" value="ACL11204.1"/>
    <property type="molecule type" value="Genomic_DNA"/>
</dbReference>
<evidence type="ECO:0000313" key="3">
    <source>
        <dbReference type="Proteomes" id="UP000006903"/>
    </source>
</evidence>
<dbReference type="GO" id="GO:0008081">
    <property type="term" value="F:phosphoric diester hydrolase activity"/>
    <property type="evidence" value="ECO:0007669"/>
    <property type="project" value="InterPro"/>
</dbReference>